<reference evidence="4 5" key="1">
    <citation type="submission" date="2019-10" db="EMBL/GenBank/DDBJ databases">
        <authorList>
            <person name="Lin L.C."/>
        </authorList>
    </citation>
    <scope>NUCLEOTIDE SEQUENCE [LARGE SCALE GENOMIC DNA]</scope>
</reference>
<protein>
    <recommendedName>
        <fullName evidence="6">Metallopeptidase domain protein</fullName>
    </recommendedName>
</protein>
<dbReference type="Proteomes" id="UP000325783">
    <property type="component" value="Segment"/>
</dbReference>
<dbReference type="Pfam" id="PF13203">
    <property type="entry name" value="DUF2201_N"/>
    <property type="match status" value="1"/>
</dbReference>
<evidence type="ECO:0000259" key="2">
    <source>
        <dbReference type="Pfam" id="PF09967"/>
    </source>
</evidence>
<organism evidence="4 5">
    <name type="scientific">Vibrio phage phi50-12</name>
    <dbReference type="NCBI Taxonomy" id="2654972"/>
    <lineage>
        <taxon>Viruses</taxon>
        <taxon>Duplodnaviria</taxon>
        <taxon>Heunggongvirae</taxon>
        <taxon>Uroviricota</taxon>
        <taxon>Caudoviricetes</taxon>
        <taxon>Schitoviridae</taxon>
        <taxon>Penintadodekavirus</taxon>
        <taxon>Penintadodekavirus 5012</taxon>
    </lineage>
</organism>
<evidence type="ECO:0008006" key="6">
    <source>
        <dbReference type="Google" id="ProtNLM"/>
    </source>
</evidence>
<dbReference type="PANTHER" id="PTHR38730:SF1">
    <property type="entry name" value="SLL7028 PROTEIN"/>
    <property type="match status" value="1"/>
</dbReference>
<proteinExistence type="predicted"/>
<sequence length="401" mass="45644">MYKEFNECVDEIRMFLMTTKELSYFSQILLQCNVIADESIPTACIGGMELRINPVWFMNSHSDPKELQAHQIFVLFHEALHPAFMDQARRGNRDPRVWNDAIDYFNNAFIDKEINSVSYPSPYVYDGNPMQYLRDTRFDGMDKEQIYDILMDENEEQDNALAGDCGGQGDEPEDGDQDSSPSFSKSEAEQINDVQNAVQQAAIQATQKGCSESIPDSVQGAIDKLINPKLPWNKLLMKYMHDMNNKDDYSYMKPNAHYLAQGLYAPTLHSESLGAIGMAHDESCSVSDDDVRLYLGAIHAVWNQMKPSQLDIVGFTTNISSQFKFKAGESLDKINFRGHGGTNIFPVFEHFDKIQPEVLIIFTDMEFRYPTEKPNYPVIWICVGNERAEKPSFGTMIHVES</sequence>
<dbReference type="EMBL" id="MN584918">
    <property type="protein sequence ID" value="QFR59835.1"/>
    <property type="molecule type" value="Genomic_DNA"/>
</dbReference>
<dbReference type="InterPro" id="IPR025154">
    <property type="entry name" value="Put_metallopeptidase_dom"/>
</dbReference>
<evidence type="ECO:0000259" key="3">
    <source>
        <dbReference type="Pfam" id="PF13203"/>
    </source>
</evidence>
<dbReference type="InterPro" id="IPR018698">
    <property type="entry name" value="VWA-like_dom"/>
</dbReference>
<keyword evidence="5" id="KW-1185">Reference proteome</keyword>
<evidence type="ECO:0000313" key="4">
    <source>
        <dbReference type="EMBL" id="QFR59835.1"/>
    </source>
</evidence>
<dbReference type="Pfam" id="PF09967">
    <property type="entry name" value="DUF2201"/>
    <property type="match status" value="1"/>
</dbReference>
<evidence type="ECO:0000313" key="5">
    <source>
        <dbReference type="Proteomes" id="UP000325783"/>
    </source>
</evidence>
<feature type="domain" description="VWA-like" evidence="2">
    <location>
        <begin position="278"/>
        <end position="399"/>
    </location>
</feature>
<accession>A0A5P8PRF2</accession>
<dbReference type="PANTHER" id="PTHR38730">
    <property type="entry name" value="SLL7028 PROTEIN"/>
    <property type="match status" value="1"/>
</dbReference>
<gene>
    <name evidence="4" type="ORF">VOWphi5012_051</name>
</gene>
<evidence type="ECO:0000256" key="1">
    <source>
        <dbReference type="SAM" id="MobiDB-lite"/>
    </source>
</evidence>
<name>A0A5P8PRF2_9CAUD</name>
<feature type="domain" description="Putative metallopeptidase" evidence="3">
    <location>
        <begin position="18"/>
        <end position="268"/>
    </location>
</feature>
<feature type="region of interest" description="Disordered" evidence="1">
    <location>
        <begin position="159"/>
        <end position="191"/>
    </location>
</feature>